<feature type="domain" description="HDOD" evidence="1">
    <location>
        <begin position="24"/>
        <end position="215"/>
    </location>
</feature>
<dbReference type="RefSeq" id="WP_216128545.1">
    <property type="nucleotide sequence ID" value="NZ_CP064782.1"/>
</dbReference>
<proteinExistence type="predicted"/>
<dbReference type="Proteomes" id="UP000683428">
    <property type="component" value="Chromosome"/>
</dbReference>
<dbReference type="PANTHER" id="PTHR33525">
    <property type="match status" value="1"/>
</dbReference>
<dbReference type="EMBL" id="CP064782">
    <property type="protein sequence ID" value="QWT48681.1"/>
    <property type="molecule type" value="Genomic_DNA"/>
</dbReference>
<name>A0A975SLS5_9RHOO</name>
<dbReference type="Pfam" id="PF08668">
    <property type="entry name" value="HDOD"/>
    <property type="match status" value="1"/>
</dbReference>
<evidence type="ECO:0000259" key="1">
    <source>
        <dbReference type="PROSITE" id="PS51833"/>
    </source>
</evidence>
<gene>
    <name evidence="2" type="ORF">Azoinq_12660</name>
</gene>
<reference evidence="2" key="1">
    <citation type="submission" date="2020-11" db="EMBL/GenBank/DDBJ databases">
        <title>Azospira inquinata sp. nov.</title>
        <authorList>
            <person name="Moe W.M."/>
            <person name="Mikes M.C."/>
        </authorList>
    </citation>
    <scope>NUCLEOTIDE SEQUENCE</scope>
    <source>
        <strain evidence="2">Azo-3</strain>
    </source>
</reference>
<evidence type="ECO:0000313" key="3">
    <source>
        <dbReference type="Proteomes" id="UP000683428"/>
    </source>
</evidence>
<keyword evidence="3" id="KW-1185">Reference proteome</keyword>
<accession>A0A975SLS5</accession>
<dbReference type="InterPro" id="IPR052340">
    <property type="entry name" value="RNase_Y/CdgJ"/>
</dbReference>
<sequence>MFQEHPVEEIGAGQVADLLKTIAIPPCPSVLMALFSEARQDEVDFIKISSLISGDVGLAAAMMKTANSPYFGLRQKVRSVQQATAVLGLKNILSVVSGLSLQKALTPPGFNMDRFWERSNLHAVTCSRLARRLPAVAAEDAYTYGLFHDCGIPLLMQRFPEYRQTLAQANQSPRPLPEVENQAHGTNHVVVGAMLGHNWQLPESVVQAIQFHHDPDVLDAKDGPWSPVVRLLVALSLLADHQVAHFLGYPDEAEWLAHGVAALDYLGFDEEELDEIQQEVADDLAEIRGYRGEN</sequence>
<dbReference type="AlphaFoldDB" id="A0A975SLS5"/>
<dbReference type="KEGG" id="aiq:Azoinq_12660"/>
<protein>
    <submittedName>
        <fullName evidence="2">HDOD domain-containing protein</fullName>
    </submittedName>
</protein>
<evidence type="ECO:0000313" key="2">
    <source>
        <dbReference type="EMBL" id="QWT48681.1"/>
    </source>
</evidence>
<dbReference type="PANTHER" id="PTHR33525:SF6">
    <property type="entry name" value="HDOD DOMAIN-CONTAINING PROTEIN"/>
    <property type="match status" value="1"/>
</dbReference>
<dbReference type="PROSITE" id="PS51833">
    <property type="entry name" value="HDOD"/>
    <property type="match status" value="1"/>
</dbReference>
<dbReference type="InterPro" id="IPR013976">
    <property type="entry name" value="HDOD"/>
</dbReference>
<organism evidence="2 3">
    <name type="scientific">Azospira inquinata</name>
    <dbReference type="NCBI Taxonomy" id="2785627"/>
    <lineage>
        <taxon>Bacteria</taxon>
        <taxon>Pseudomonadati</taxon>
        <taxon>Pseudomonadota</taxon>
        <taxon>Betaproteobacteria</taxon>
        <taxon>Rhodocyclales</taxon>
        <taxon>Rhodocyclaceae</taxon>
        <taxon>Azospira</taxon>
    </lineage>
</organism>